<dbReference type="Proteomes" id="UP000255125">
    <property type="component" value="Unassembled WGS sequence"/>
</dbReference>
<protein>
    <submittedName>
        <fullName evidence="3">Glutathione S-transferase domain-containing protein</fullName>
        <ecNumber evidence="3">2.5.1.18</ecNumber>
    </submittedName>
</protein>
<dbReference type="Gene3D" id="1.20.1050.10">
    <property type="match status" value="1"/>
</dbReference>
<organism evidence="3 4">
    <name type="scientific">Pseudomonas fluorescens</name>
    <dbReference type="NCBI Taxonomy" id="294"/>
    <lineage>
        <taxon>Bacteria</taxon>
        <taxon>Pseudomonadati</taxon>
        <taxon>Pseudomonadota</taxon>
        <taxon>Gammaproteobacteria</taxon>
        <taxon>Pseudomonadales</taxon>
        <taxon>Pseudomonadaceae</taxon>
        <taxon>Pseudomonas</taxon>
    </lineage>
</organism>
<dbReference type="EMBL" id="UGUS01000002">
    <property type="protein sequence ID" value="SUD31043.1"/>
    <property type="molecule type" value="Genomic_DNA"/>
</dbReference>
<feature type="domain" description="GST N-terminal" evidence="1">
    <location>
        <begin position="1"/>
        <end position="80"/>
    </location>
</feature>
<dbReference type="SFLD" id="SFLDG01150">
    <property type="entry name" value="Main.1:_Beta-like"/>
    <property type="match status" value="1"/>
</dbReference>
<dbReference type="InterPro" id="IPR004046">
    <property type="entry name" value="GST_C"/>
</dbReference>
<feature type="domain" description="GST C-terminal" evidence="2">
    <location>
        <begin position="83"/>
        <end position="195"/>
    </location>
</feature>
<dbReference type="CDD" id="cd03057">
    <property type="entry name" value="GST_N_Beta"/>
    <property type="match status" value="1"/>
</dbReference>
<dbReference type="PANTHER" id="PTHR44051:SF8">
    <property type="entry name" value="GLUTATHIONE S-TRANSFERASE GSTA"/>
    <property type="match status" value="1"/>
</dbReference>
<keyword evidence="3" id="KW-0808">Transferase</keyword>
<gene>
    <name evidence="3" type="primary">gstB_2</name>
    <name evidence="3" type="ORF">NCTC10392_02969</name>
</gene>
<dbReference type="InterPro" id="IPR036249">
    <property type="entry name" value="Thioredoxin-like_sf"/>
</dbReference>
<dbReference type="SFLD" id="SFLDG00358">
    <property type="entry name" value="Main_(cytGST)"/>
    <property type="match status" value="1"/>
</dbReference>
<dbReference type="AlphaFoldDB" id="A0A379IFI1"/>
<dbReference type="InterPro" id="IPR036282">
    <property type="entry name" value="Glutathione-S-Trfase_C_sf"/>
</dbReference>
<dbReference type="InterPro" id="IPR010987">
    <property type="entry name" value="Glutathione-S-Trfase_C-like"/>
</dbReference>
<dbReference type="SUPFAM" id="SSF52833">
    <property type="entry name" value="Thioredoxin-like"/>
    <property type="match status" value="1"/>
</dbReference>
<dbReference type="InterPro" id="IPR004045">
    <property type="entry name" value="Glutathione_S-Trfase_N"/>
</dbReference>
<dbReference type="GO" id="GO:0004364">
    <property type="term" value="F:glutathione transferase activity"/>
    <property type="evidence" value="ECO:0007669"/>
    <property type="project" value="UniProtKB-EC"/>
</dbReference>
<evidence type="ECO:0000313" key="3">
    <source>
        <dbReference type="EMBL" id="SUD31043.1"/>
    </source>
</evidence>
<dbReference type="CDD" id="cd03188">
    <property type="entry name" value="GST_C_Beta"/>
    <property type="match status" value="1"/>
</dbReference>
<dbReference type="PANTHER" id="PTHR44051">
    <property type="entry name" value="GLUTATHIONE S-TRANSFERASE-RELATED"/>
    <property type="match status" value="1"/>
</dbReference>
<reference evidence="3 4" key="1">
    <citation type="submission" date="2018-06" db="EMBL/GenBank/DDBJ databases">
        <authorList>
            <consortium name="Pathogen Informatics"/>
            <person name="Doyle S."/>
        </authorList>
    </citation>
    <scope>NUCLEOTIDE SEQUENCE [LARGE SCALE GENOMIC DNA]</scope>
    <source>
        <strain evidence="3 4">NCTC10392</strain>
    </source>
</reference>
<proteinExistence type="predicted"/>
<dbReference type="Pfam" id="PF00043">
    <property type="entry name" value="GST_C"/>
    <property type="match status" value="1"/>
</dbReference>
<dbReference type="KEGG" id="pfn:HZ99_03550"/>
<accession>A0A379IFI1</accession>
<dbReference type="PROSITE" id="PS50405">
    <property type="entry name" value="GST_CTER"/>
    <property type="match status" value="1"/>
</dbReference>
<dbReference type="InterPro" id="IPR040079">
    <property type="entry name" value="Glutathione_S-Trfase"/>
</dbReference>
<dbReference type="RefSeq" id="WP_038441337.1">
    <property type="nucleotide sequence ID" value="NZ_CP008896.1"/>
</dbReference>
<evidence type="ECO:0000259" key="1">
    <source>
        <dbReference type="PROSITE" id="PS50404"/>
    </source>
</evidence>
<evidence type="ECO:0000313" key="4">
    <source>
        <dbReference type="Proteomes" id="UP000255125"/>
    </source>
</evidence>
<sequence>MKLYYSPGACSLATHIALIEAGIPYQLISVGRDKFTGDGRNFIKINPKGYVPALELDDGNVMTENLAILMFIAHSSGMLLASQGMARWRVLEATVFMTTEIHGNFKPFFHAGATEAEQDKAKSLLIKNFGLLSEQLGEKEYLVGEEPTIADIYLFVMLSWLDHLKLEGAEPFQGYLQRMKSLPSVQLALKEEGLI</sequence>
<evidence type="ECO:0000259" key="2">
    <source>
        <dbReference type="PROSITE" id="PS50405"/>
    </source>
</evidence>
<dbReference type="Pfam" id="PF13409">
    <property type="entry name" value="GST_N_2"/>
    <property type="match status" value="1"/>
</dbReference>
<dbReference type="EC" id="2.5.1.18" evidence="3"/>
<dbReference type="SUPFAM" id="SSF47616">
    <property type="entry name" value="GST C-terminal domain-like"/>
    <property type="match status" value="1"/>
</dbReference>
<dbReference type="SFLD" id="SFLDS00019">
    <property type="entry name" value="Glutathione_Transferase_(cytos"/>
    <property type="match status" value="1"/>
</dbReference>
<dbReference type="OrthoDB" id="8772754at2"/>
<name>A0A379IFI1_PSEFL</name>
<dbReference type="Gene3D" id="3.40.30.10">
    <property type="entry name" value="Glutaredoxin"/>
    <property type="match status" value="1"/>
</dbReference>
<dbReference type="PROSITE" id="PS50404">
    <property type="entry name" value="GST_NTER"/>
    <property type="match status" value="1"/>
</dbReference>